<dbReference type="RefSeq" id="WP_145143535.1">
    <property type="nucleotide sequence ID" value="NZ_VLKY01000010.1"/>
</dbReference>
<evidence type="ECO:0000256" key="1">
    <source>
        <dbReference type="SAM" id="Phobius"/>
    </source>
</evidence>
<keyword evidence="1" id="KW-1133">Transmembrane helix</keyword>
<evidence type="ECO:0000313" key="3">
    <source>
        <dbReference type="Proteomes" id="UP000316905"/>
    </source>
</evidence>
<keyword evidence="1" id="KW-0812">Transmembrane</keyword>
<dbReference type="OrthoDB" id="6692539at2"/>
<dbReference type="AlphaFoldDB" id="A0A562Q7R1"/>
<dbReference type="Proteomes" id="UP000316905">
    <property type="component" value="Unassembled WGS sequence"/>
</dbReference>
<keyword evidence="3" id="KW-1185">Reference proteome</keyword>
<protein>
    <submittedName>
        <fullName evidence="2">Uncharacterized protein</fullName>
    </submittedName>
</protein>
<organism evidence="2 3">
    <name type="scientific">Pseudomonas duriflava</name>
    <dbReference type="NCBI Taxonomy" id="459528"/>
    <lineage>
        <taxon>Bacteria</taxon>
        <taxon>Pseudomonadati</taxon>
        <taxon>Pseudomonadota</taxon>
        <taxon>Gammaproteobacteria</taxon>
        <taxon>Pseudomonadales</taxon>
        <taxon>Pseudomonadaceae</taxon>
        <taxon>Pseudomonas</taxon>
    </lineage>
</organism>
<dbReference type="EMBL" id="VLKY01000010">
    <property type="protein sequence ID" value="TWI52769.1"/>
    <property type="molecule type" value="Genomic_DNA"/>
</dbReference>
<accession>A0A562Q7R1</accession>
<feature type="transmembrane region" description="Helical" evidence="1">
    <location>
        <begin position="12"/>
        <end position="32"/>
    </location>
</feature>
<gene>
    <name evidence="2" type="ORF">IQ22_03145</name>
</gene>
<evidence type="ECO:0000313" key="2">
    <source>
        <dbReference type="EMBL" id="TWI52769.1"/>
    </source>
</evidence>
<proteinExistence type="predicted"/>
<comment type="caution">
    <text evidence="2">The sequence shown here is derived from an EMBL/GenBank/DDBJ whole genome shotgun (WGS) entry which is preliminary data.</text>
</comment>
<keyword evidence="1" id="KW-0472">Membrane</keyword>
<name>A0A562Q7R1_9PSED</name>
<sequence length="243" mass="25886">MRRNRQHGFNLISLLIGMTISLITVLAMLSLYRTLMSVTLESAELATSEGQKASGLSTAQIALQQAGFGLPLTGATKSQVGKDLMVISGAVLSEPSTSDGETRRLTAGTPVDMATADPIQGALVNAIVWGYNPSAATTEPLTDDYRCGGLVFTGTALVLLRPMKCTRAEQWKSLNWTSIDLINPVDATEQGAFIQVRPATCWPFSTNEGVSAWQVLFPVKADATGEPKPSTISFTTCLANFTP</sequence>
<reference evidence="2 3" key="1">
    <citation type="journal article" date="2015" name="Stand. Genomic Sci.">
        <title>Genomic Encyclopedia of Bacterial and Archaeal Type Strains, Phase III: the genomes of soil and plant-associated and newly described type strains.</title>
        <authorList>
            <person name="Whitman W.B."/>
            <person name="Woyke T."/>
            <person name="Klenk H.P."/>
            <person name="Zhou Y."/>
            <person name="Lilburn T.G."/>
            <person name="Beck B.J."/>
            <person name="De Vos P."/>
            <person name="Vandamme P."/>
            <person name="Eisen J.A."/>
            <person name="Garrity G."/>
            <person name="Hugenholtz P."/>
            <person name="Kyrpides N.C."/>
        </authorList>
    </citation>
    <scope>NUCLEOTIDE SEQUENCE [LARGE SCALE GENOMIC DNA]</scope>
    <source>
        <strain evidence="2 3">CGMCC 1.6858</strain>
    </source>
</reference>